<dbReference type="InterPro" id="IPR014001">
    <property type="entry name" value="Helicase_ATP-bd"/>
</dbReference>
<dbReference type="InterPro" id="IPR038718">
    <property type="entry name" value="SNF2-like_sf"/>
</dbReference>
<evidence type="ECO:0000313" key="5">
    <source>
        <dbReference type="EMBL" id="CDJ41482.1"/>
    </source>
</evidence>
<accession>U6KTQ9</accession>
<dbReference type="Pfam" id="PF00271">
    <property type="entry name" value="Helicase_C"/>
    <property type="match status" value="1"/>
</dbReference>
<feature type="domain" description="Helicase ATP-binding" evidence="3">
    <location>
        <begin position="171"/>
        <end position="369"/>
    </location>
</feature>
<feature type="compositionally biased region" description="Acidic residues" evidence="2">
    <location>
        <begin position="822"/>
        <end position="844"/>
    </location>
</feature>
<evidence type="ECO:0000259" key="4">
    <source>
        <dbReference type="PROSITE" id="PS51194"/>
    </source>
</evidence>
<gene>
    <name evidence="5" type="ORF">ETH_00034795</name>
</gene>
<dbReference type="RefSeq" id="XP_013232232.1">
    <property type="nucleotide sequence ID" value="XM_013376778.1"/>
</dbReference>
<dbReference type="InterPro" id="IPR001650">
    <property type="entry name" value="Helicase_C-like"/>
</dbReference>
<feature type="region of interest" description="Disordered" evidence="2">
    <location>
        <begin position="1"/>
        <end position="20"/>
    </location>
</feature>
<dbReference type="OMA" id="CKDSGYP"/>
<feature type="domain" description="Helicase C-terminal" evidence="4">
    <location>
        <begin position="468"/>
        <end position="623"/>
    </location>
</feature>
<dbReference type="GO" id="GO:0016787">
    <property type="term" value="F:hydrolase activity"/>
    <property type="evidence" value="ECO:0007669"/>
    <property type="project" value="UniProtKB-KW"/>
</dbReference>
<dbReference type="SMART" id="SM00490">
    <property type="entry name" value="HELICc"/>
    <property type="match status" value="1"/>
</dbReference>
<dbReference type="InterPro" id="IPR050496">
    <property type="entry name" value="SNF2_RAD54_helicase_repair"/>
</dbReference>
<dbReference type="GO" id="GO:0005524">
    <property type="term" value="F:ATP binding"/>
    <property type="evidence" value="ECO:0007669"/>
    <property type="project" value="InterPro"/>
</dbReference>
<dbReference type="Gene3D" id="3.40.50.300">
    <property type="entry name" value="P-loop containing nucleotide triphosphate hydrolases"/>
    <property type="match status" value="2"/>
</dbReference>
<protein>
    <submittedName>
        <fullName evidence="5">DNA repair protein rad54, putative</fullName>
    </submittedName>
</protein>
<dbReference type="VEuPathDB" id="ToxoDB:ETH_00034795"/>
<dbReference type="PANTHER" id="PTHR45629:SF7">
    <property type="entry name" value="DNA EXCISION REPAIR PROTEIN ERCC-6-RELATED"/>
    <property type="match status" value="1"/>
</dbReference>
<name>U6KTQ9_EIMTE</name>
<dbReference type="AlphaFoldDB" id="U6KTQ9"/>
<dbReference type="InterPro" id="IPR000330">
    <property type="entry name" value="SNF2_N"/>
</dbReference>
<reference evidence="5" key="1">
    <citation type="submission" date="2013-10" db="EMBL/GenBank/DDBJ databases">
        <title>Genomic analysis of the causative agents of coccidiosis in chickens.</title>
        <authorList>
            <person name="Reid A.J."/>
            <person name="Blake D."/>
            <person name="Billington K."/>
            <person name="Browne H."/>
            <person name="Dunn M."/>
            <person name="Hung S."/>
            <person name="Kawahara F."/>
            <person name="Miranda-Saavedra D."/>
            <person name="Mourier T."/>
            <person name="Nagra H."/>
            <person name="Otto T.D."/>
            <person name="Rawlings N."/>
            <person name="Sanchez A."/>
            <person name="Sanders M."/>
            <person name="Subramaniam C."/>
            <person name="Tay Y."/>
            <person name="Dear P."/>
            <person name="Doerig C."/>
            <person name="Gruber A."/>
            <person name="Parkinson J."/>
            <person name="Shirley M."/>
            <person name="Wan K.L."/>
            <person name="Berriman M."/>
            <person name="Tomley F."/>
            <person name="Pain A."/>
        </authorList>
    </citation>
    <scope>NUCLEOTIDE SEQUENCE [LARGE SCALE GENOMIC DNA]</scope>
    <source>
        <strain evidence="5">Houghton</strain>
    </source>
</reference>
<dbReference type="GO" id="GO:0015616">
    <property type="term" value="F:DNA translocase activity"/>
    <property type="evidence" value="ECO:0007669"/>
    <property type="project" value="TreeGrafter"/>
</dbReference>
<evidence type="ECO:0000259" key="3">
    <source>
        <dbReference type="PROSITE" id="PS51192"/>
    </source>
</evidence>
<dbReference type="Gene3D" id="3.40.50.10810">
    <property type="entry name" value="Tandem AAA-ATPase domain"/>
    <property type="match status" value="1"/>
</dbReference>
<keyword evidence="1" id="KW-0378">Hydrolase</keyword>
<dbReference type="GO" id="GO:0045003">
    <property type="term" value="P:double-strand break repair via synthesis-dependent strand annealing"/>
    <property type="evidence" value="ECO:0007669"/>
    <property type="project" value="TreeGrafter"/>
</dbReference>
<dbReference type="VEuPathDB" id="ToxoDB:ETH2_1536400"/>
<dbReference type="GO" id="GO:0007131">
    <property type="term" value="P:reciprocal meiotic recombination"/>
    <property type="evidence" value="ECO:0007669"/>
    <property type="project" value="TreeGrafter"/>
</dbReference>
<dbReference type="OrthoDB" id="413460at2759"/>
<dbReference type="PROSITE" id="PS51194">
    <property type="entry name" value="HELICASE_CTER"/>
    <property type="match status" value="1"/>
</dbReference>
<dbReference type="InterPro" id="IPR027417">
    <property type="entry name" value="P-loop_NTPase"/>
</dbReference>
<sequence>MRRVLNPKRPEGAPADGHVQDSTGVSVCLVRAPLMPFLTVDAGSSMLFRPFKSPLKGHLPGCSEESLRKTLGVRMKRSSCFLSNIKQFKSPPALSPTAAPEPSAGEPLILYEPRKDGEHRVEVDPMLTSILLLLGALGAVFYGQDASSGGFRWLREHQRQGVRFVFDCLMGLKAFDGFGCILADDMGLGKTLQSITILWTLLEQGIDTIPGTGAPCTFPSAVKQELKYSSIFCATASAAKRAVVVCPASLVNNWAAELQKWLQGRCPCTAVADSCKDKVVSKFEGFKYDRQSRVLIASYETFRAHAHRVASVPIELVICDEAHRLKNDKTKTSVAISQLPAKRRLLLSGTPIQNDLDEFFALVSLCNPNVLGDAYTFRKRYASPILVGREPGATEAEQELAAERLTELSSITNLFILRRTNALLAKVLPPKIIIGFEKCAKLFEELDLEGTKARVRSIRPDMSGKMLLLARLLHAIRVNTRDKVVLISNYTQTLDLFERLCKDSGYPCVRLDGTTSIKKRHDLITKFNDPNCSAATSFAFLLSSKAGGCGVNLVGANRLVLFDPDWNPANDKQRQICKDGLSAMLVSEGVNQMKDSLSTDIVKDLFQLRETRSDTHDMLQCQRCQPSRETEPLGMVAQLVDGFEEDDLLTWAHHSDLKTVPDEMLLKAIEAAEGDAADALSSDTHEAPTEIPSHFQPVSFAMSCKVEFTKESEETNSAGAPAPKKVNHGEACLSEMRVVSSAPPTSPQQTTALGQYSSLENALVKPIDRGERPGILQNRENVCVNTSVTTACAEAPSREALHAVDDTSDVSCSSEGTITSEGESDSEDLDAVAEDESPSDSDSD</sequence>
<dbReference type="Gene3D" id="1.20.120.850">
    <property type="entry name" value="SWI2/SNF2 ATPases, N-terminal domain"/>
    <property type="match status" value="1"/>
</dbReference>
<dbReference type="GO" id="GO:0005634">
    <property type="term" value="C:nucleus"/>
    <property type="evidence" value="ECO:0007669"/>
    <property type="project" value="TreeGrafter"/>
</dbReference>
<evidence type="ECO:0000256" key="2">
    <source>
        <dbReference type="SAM" id="MobiDB-lite"/>
    </source>
</evidence>
<feature type="region of interest" description="Disordered" evidence="2">
    <location>
        <begin position="803"/>
        <end position="844"/>
    </location>
</feature>
<keyword evidence="6" id="KW-1185">Reference proteome</keyword>
<dbReference type="EMBL" id="HG675627">
    <property type="protein sequence ID" value="CDJ41482.1"/>
    <property type="molecule type" value="Genomic_DNA"/>
</dbReference>
<dbReference type="CDD" id="cd18004">
    <property type="entry name" value="DEXHc_RAD54"/>
    <property type="match status" value="1"/>
</dbReference>
<dbReference type="Pfam" id="PF00176">
    <property type="entry name" value="SNF2-rel_dom"/>
    <property type="match status" value="1"/>
</dbReference>
<proteinExistence type="predicted"/>
<feature type="compositionally biased region" description="Low complexity" evidence="2">
    <location>
        <begin position="811"/>
        <end position="821"/>
    </location>
</feature>
<dbReference type="SUPFAM" id="SSF52540">
    <property type="entry name" value="P-loop containing nucleoside triphosphate hydrolases"/>
    <property type="match status" value="2"/>
</dbReference>
<dbReference type="PROSITE" id="PS51192">
    <property type="entry name" value="HELICASE_ATP_BIND_1"/>
    <property type="match status" value="1"/>
</dbReference>
<reference evidence="5" key="2">
    <citation type="submission" date="2013-10" db="EMBL/GenBank/DDBJ databases">
        <authorList>
            <person name="Aslett M."/>
        </authorList>
    </citation>
    <scope>NUCLEOTIDE SEQUENCE [LARGE SCALE GENOMIC DNA]</scope>
    <source>
        <strain evidence="5">Houghton</strain>
    </source>
</reference>
<dbReference type="SMART" id="SM00487">
    <property type="entry name" value="DEXDc"/>
    <property type="match status" value="1"/>
</dbReference>
<dbReference type="InterPro" id="IPR049730">
    <property type="entry name" value="SNF2/RAD54-like_C"/>
</dbReference>
<dbReference type="GeneID" id="25256004"/>
<dbReference type="CDD" id="cd18793">
    <property type="entry name" value="SF2_C_SNF"/>
    <property type="match status" value="1"/>
</dbReference>
<dbReference type="Proteomes" id="UP000030747">
    <property type="component" value="Unassembled WGS sequence"/>
</dbReference>
<organism evidence="5 6">
    <name type="scientific">Eimeria tenella</name>
    <name type="common">Coccidian parasite</name>
    <dbReference type="NCBI Taxonomy" id="5802"/>
    <lineage>
        <taxon>Eukaryota</taxon>
        <taxon>Sar</taxon>
        <taxon>Alveolata</taxon>
        <taxon>Apicomplexa</taxon>
        <taxon>Conoidasida</taxon>
        <taxon>Coccidia</taxon>
        <taxon>Eucoccidiorida</taxon>
        <taxon>Eimeriorina</taxon>
        <taxon>Eimeriidae</taxon>
        <taxon>Eimeria</taxon>
    </lineage>
</organism>
<evidence type="ECO:0000313" key="6">
    <source>
        <dbReference type="Proteomes" id="UP000030747"/>
    </source>
</evidence>
<dbReference type="PANTHER" id="PTHR45629">
    <property type="entry name" value="SNF2/RAD54 FAMILY MEMBER"/>
    <property type="match status" value="1"/>
</dbReference>
<evidence type="ECO:0000256" key="1">
    <source>
        <dbReference type="ARBA" id="ARBA00022801"/>
    </source>
</evidence>